<feature type="compositionally biased region" description="Polar residues" evidence="1">
    <location>
        <begin position="15"/>
        <end position="34"/>
    </location>
</feature>
<gene>
    <name evidence="2" type="ORF">Ahy_B08g093071</name>
</gene>
<evidence type="ECO:0000313" key="3">
    <source>
        <dbReference type="Proteomes" id="UP000289738"/>
    </source>
</evidence>
<accession>A0A444Y588</accession>
<comment type="caution">
    <text evidence="2">The sequence shown here is derived from an EMBL/GenBank/DDBJ whole genome shotgun (WGS) entry which is preliminary data.</text>
</comment>
<dbReference type="EMBL" id="SDMP01000018">
    <property type="protein sequence ID" value="RYQ97077.1"/>
    <property type="molecule type" value="Genomic_DNA"/>
</dbReference>
<proteinExistence type="predicted"/>
<organism evidence="2 3">
    <name type="scientific">Arachis hypogaea</name>
    <name type="common">Peanut</name>
    <dbReference type="NCBI Taxonomy" id="3818"/>
    <lineage>
        <taxon>Eukaryota</taxon>
        <taxon>Viridiplantae</taxon>
        <taxon>Streptophyta</taxon>
        <taxon>Embryophyta</taxon>
        <taxon>Tracheophyta</taxon>
        <taxon>Spermatophyta</taxon>
        <taxon>Magnoliopsida</taxon>
        <taxon>eudicotyledons</taxon>
        <taxon>Gunneridae</taxon>
        <taxon>Pentapetalae</taxon>
        <taxon>rosids</taxon>
        <taxon>fabids</taxon>
        <taxon>Fabales</taxon>
        <taxon>Fabaceae</taxon>
        <taxon>Papilionoideae</taxon>
        <taxon>50 kb inversion clade</taxon>
        <taxon>dalbergioids sensu lato</taxon>
        <taxon>Dalbergieae</taxon>
        <taxon>Pterocarpus clade</taxon>
        <taxon>Arachis</taxon>
    </lineage>
</organism>
<evidence type="ECO:0000313" key="2">
    <source>
        <dbReference type="EMBL" id="RYQ97077.1"/>
    </source>
</evidence>
<keyword evidence="3" id="KW-1185">Reference proteome</keyword>
<name>A0A444Y588_ARAHY</name>
<evidence type="ECO:0000256" key="1">
    <source>
        <dbReference type="SAM" id="MobiDB-lite"/>
    </source>
</evidence>
<dbReference type="Proteomes" id="UP000289738">
    <property type="component" value="Chromosome B08"/>
</dbReference>
<reference evidence="2 3" key="1">
    <citation type="submission" date="2019-01" db="EMBL/GenBank/DDBJ databases">
        <title>Sequencing of cultivated peanut Arachis hypogaea provides insights into genome evolution and oil improvement.</title>
        <authorList>
            <person name="Chen X."/>
        </authorList>
    </citation>
    <scope>NUCLEOTIDE SEQUENCE [LARGE SCALE GENOMIC DNA]</scope>
    <source>
        <strain evidence="3">cv. Fuhuasheng</strain>
        <tissue evidence="2">Leaves</tissue>
    </source>
</reference>
<dbReference type="AlphaFoldDB" id="A0A444Y588"/>
<protein>
    <submittedName>
        <fullName evidence="2">Uncharacterized protein</fullName>
    </submittedName>
</protein>
<feature type="region of interest" description="Disordered" evidence="1">
    <location>
        <begin position="1"/>
        <end position="40"/>
    </location>
</feature>
<sequence length="164" mass="18023">MVLKIGPDWPVESVQPKTDTKSSLNSQAKENPSLSPSPFPGPQRCRYPQVISAVVFIFACFSARNPGNCKITIEAKNFTCKFESNSTVISLSRNGKIIVSVAQEEYANNGNATWDLNSDDRVMDNNINQEAIADNNASVLGDEVFSIMVPVTILMTTSSHTQWH</sequence>